<sequence>MIETRRVVGGMLLLTVIGLVGFVPPVVTLFNQDASFLGVPQIVVYLFGAWLLLIVGTVLLTRHLPPEGNGGQDEGEG</sequence>
<reference evidence="2 3" key="1">
    <citation type="submission" date="2015-03" db="EMBL/GenBank/DDBJ databases">
        <authorList>
            <person name="Hassan Y."/>
            <person name="Lepp D."/>
            <person name="Li X.-Z."/>
            <person name="Zhou T."/>
        </authorList>
    </citation>
    <scope>NUCLEOTIDE SEQUENCE [LARGE SCALE GENOMIC DNA]</scope>
    <source>
        <strain evidence="2 3">IPL18</strain>
    </source>
</reference>
<keyword evidence="3" id="KW-1185">Reference proteome</keyword>
<dbReference type="EMBL" id="JZEY01000054">
    <property type="protein sequence ID" value="KKB09677.1"/>
    <property type="molecule type" value="Genomic_DNA"/>
</dbReference>
<feature type="transmembrane region" description="Helical" evidence="1">
    <location>
        <begin position="42"/>
        <end position="60"/>
    </location>
</feature>
<comment type="caution">
    <text evidence="2">The sequence shown here is derived from an EMBL/GenBank/DDBJ whole genome shotgun (WGS) entry which is preliminary data.</text>
</comment>
<evidence type="ECO:0000313" key="2">
    <source>
        <dbReference type="EMBL" id="KKB09677.1"/>
    </source>
</evidence>
<dbReference type="STRING" id="429727.VE26_07350"/>
<evidence type="ECO:0000256" key="1">
    <source>
        <dbReference type="SAM" id="Phobius"/>
    </source>
</evidence>
<dbReference type="PATRIC" id="fig|429727.3.peg.1523"/>
<feature type="transmembrane region" description="Helical" evidence="1">
    <location>
        <begin position="7"/>
        <end position="30"/>
    </location>
</feature>
<organism evidence="2 3">
    <name type="scientific">Devosia chinhatensis</name>
    <dbReference type="NCBI Taxonomy" id="429727"/>
    <lineage>
        <taxon>Bacteria</taxon>
        <taxon>Pseudomonadati</taxon>
        <taxon>Pseudomonadota</taxon>
        <taxon>Alphaproteobacteria</taxon>
        <taxon>Hyphomicrobiales</taxon>
        <taxon>Devosiaceae</taxon>
        <taxon>Devosia</taxon>
    </lineage>
</organism>
<proteinExistence type="predicted"/>
<keyword evidence="1" id="KW-0812">Transmembrane</keyword>
<protein>
    <submittedName>
        <fullName evidence="2">Uncharacterized protein</fullName>
    </submittedName>
</protein>
<dbReference type="OrthoDB" id="8481795at2"/>
<name>A0A0F5FNB2_9HYPH</name>
<accession>A0A0F5FNB2</accession>
<keyword evidence="1" id="KW-0472">Membrane</keyword>
<dbReference type="RefSeq" id="WP_046104371.1">
    <property type="nucleotide sequence ID" value="NZ_JZEY01000054.1"/>
</dbReference>
<evidence type="ECO:0000313" key="3">
    <source>
        <dbReference type="Proteomes" id="UP000033649"/>
    </source>
</evidence>
<dbReference type="Proteomes" id="UP000033649">
    <property type="component" value="Unassembled WGS sequence"/>
</dbReference>
<keyword evidence="1" id="KW-1133">Transmembrane helix</keyword>
<gene>
    <name evidence="2" type="ORF">VE26_07350</name>
</gene>
<dbReference type="AlphaFoldDB" id="A0A0F5FNB2"/>